<name>A0A9D1PQL3_9BACI</name>
<dbReference type="Proteomes" id="UP000823937">
    <property type="component" value="Unassembled WGS sequence"/>
</dbReference>
<accession>A0A9D1PQL3</accession>
<proteinExistence type="predicted"/>
<protein>
    <recommendedName>
        <fullName evidence="5">Coupling factor for flagellin transcription and translation</fullName>
    </recommendedName>
</protein>
<dbReference type="Pfam" id="PF19610">
    <property type="entry name" value="DUF6115"/>
    <property type="match status" value="1"/>
</dbReference>
<sequence length="157" mass="18415">MTSFLWMISFLLHIILIYAVYSLFKQVQAERNARKAEIESLLAEFMDVLHEENNHLIQLFKQEDVMKEAREKPTNKTDTAQENHLLSDQKKGEELQEGAHFGPILQRMIEKEHDKVETSPEVRMIQMYQAGKSIEEIARTFDRGKTEVELIVKLQKN</sequence>
<keyword evidence="2" id="KW-0812">Transmembrane</keyword>
<organism evidence="3 4">
    <name type="scientific">Candidatus Pseudogracilibacillus intestinigallinarum</name>
    <dbReference type="NCBI Taxonomy" id="2838742"/>
    <lineage>
        <taxon>Bacteria</taxon>
        <taxon>Bacillati</taxon>
        <taxon>Bacillota</taxon>
        <taxon>Bacilli</taxon>
        <taxon>Bacillales</taxon>
        <taxon>Bacillaceae</taxon>
        <taxon>Pseudogracilibacillus</taxon>
    </lineage>
</organism>
<evidence type="ECO:0008006" key="5">
    <source>
        <dbReference type="Google" id="ProtNLM"/>
    </source>
</evidence>
<dbReference type="InterPro" id="IPR046118">
    <property type="entry name" value="DUF6115"/>
</dbReference>
<evidence type="ECO:0000256" key="1">
    <source>
        <dbReference type="SAM" id="MobiDB-lite"/>
    </source>
</evidence>
<comment type="caution">
    <text evidence="3">The sequence shown here is derived from an EMBL/GenBank/DDBJ whole genome shotgun (WGS) entry which is preliminary data.</text>
</comment>
<evidence type="ECO:0000313" key="4">
    <source>
        <dbReference type="Proteomes" id="UP000823937"/>
    </source>
</evidence>
<keyword evidence="2" id="KW-0472">Membrane</keyword>
<dbReference type="EMBL" id="DXHX01000169">
    <property type="protein sequence ID" value="HIV75754.1"/>
    <property type="molecule type" value="Genomic_DNA"/>
</dbReference>
<evidence type="ECO:0000256" key="2">
    <source>
        <dbReference type="SAM" id="Phobius"/>
    </source>
</evidence>
<reference evidence="3" key="1">
    <citation type="journal article" date="2021" name="PeerJ">
        <title>Extensive microbial diversity within the chicken gut microbiome revealed by metagenomics and culture.</title>
        <authorList>
            <person name="Gilroy R."/>
            <person name="Ravi A."/>
            <person name="Getino M."/>
            <person name="Pursley I."/>
            <person name="Horton D.L."/>
            <person name="Alikhan N.F."/>
            <person name="Baker D."/>
            <person name="Gharbi K."/>
            <person name="Hall N."/>
            <person name="Watson M."/>
            <person name="Adriaenssens E.M."/>
            <person name="Foster-Nyarko E."/>
            <person name="Jarju S."/>
            <person name="Secka A."/>
            <person name="Antonio M."/>
            <person name="Oren A."/>
            <person name="Chaudhuri R.R."/>
            <person name="La Ragione R."/>
            <person name="Hildebrand F."/>
            <person name="Pallen M.J."/>
        </authorList>
    </citation>
    <scope>NUCLEOTIDE SEQUENCE</scope>
    <source>
        <strain evidence="3">CHK169-2315</strain>
    </source>
</reference>
<feature type="transmembrane region" description="Helical" evidence="2">
    <location>
        <begin position="6"/>
        <end position="24"/>
    </location>
</feature>
<evidence type="ECO:0000313" key="3">
    <source>
        <dbReference type="EMBL" id="HIV75754.1"/>
    </source>
</evidence>
<feature type="region of interest" description="Disordered" evidence="1">
    <location>
        <begin position="67"/>
        <end position="94"/>
    </location>
</feature>
<gene>
    <name evidence="3" type="ORF">H9895_11825</name>
</gene>
<dbReference type="AlphaFoldDB" id="A0A9D1PQL3"/>
<keyword evidence="2" id="KW-1133">Transmembrane helix</keyword>
<reference evidence="3" key="2">
    <citation type="submission" date="2021-04" db="EMBL/GenBank/DDBJ databases">
        <authorList>
            <person name="Gilroy R."/>
        </authorList>
    </citation>
    <scope>NUCLEOTIDE SEQUENCE</scope>
    <source>
        <strain evidence="3">CHK169-2315</strain>
    </source>
</reference>